<dbReference type="EMBL" id="JANPWB010000007">
    <property type="protein sequence ID" value="KAJ1170009.1"/>
    <property type="molecule type" value="Genomic_DNA"/>
</dbReference>
<feature type="region of interest" description="Disordered" evidence="1">
    <location>
        <begin position="1"/>
        <end position="127"/>
    </location>
</feature>
<reference evidence="2" key="1">
    <citation type="journal article" date="2022" name="bioRxiv">
        <title>Sequencing and chromosome-scale assembly of the giantPleurodeles waltlgenome.</title>
        <authorList>
            <person name="Brown T."/>
            <person name="Elewa A."/>
            <person name="Iarovenko S."/>
            <person name="Subramanian E."/>
            <person name="Araus A.J."/>
            <person name="Petzold A."/>
            <person name="Susuki M."/>
            <person name="Suzuki K.-i.T."/>
            <person name="Hayashi T."/>
            <person name="Toyoda A."/>
            <person name="Oliveira C."/>
            <person name="Osipova E."/>
            <person name="Leigh N.D."/>
            <person name="Simon A."/>
            <person name="Yun M.H."/>
        </authorList>
    </citation>
    <scope>NUCLEOTIDE SEQUENCE</scope>
    <source>
        <strain evidence="2">20211129_DDA</strain>
        <tissue evidence="2">Liver</tissue>
    </source>
</reference>
<feature type="compositionally biased region" description="Basic and acidic residues" evidence="1">
    <location>
        <begin position="74"/>
        <end position="92"/>
    </location>
</feature>
<protein>
    <submittedName>
        <fullName evidence="2">Uncharacterized protein</fullName>
    </submittedName>
</protein>
<dbReference type="Proteomes" id="UP001066276">
    <property type="component" value="Chromosome 4_1"/>
</dbReference>
<organism evidence="2 3">
    <name type="scientific">Pleurodeles waltl</name>
    <name type="common">Iberian ribbed newt</name>
    <dbReference type="NCBI Taxonomy" id="8319"/>
    <lineage>
        <taxon>Eukaryota</taxon>
        <taxon>Metazoa</taxon>
        <taxon>Chordata</taxon>
        <taxon>Craniata</taxon>
        <taxon>Vertebrata</taxon>
        <taxon>Euteleostomi</taxon>
        <taxon>Amphibia</taxon>
        <taxon>Batrachia</taxon>
        <taxon>Caudata</taxon>
        <taxon>Salamandroidea</taxon>
        <taxon>Salamandridae</taxon>
        <taxon>Pleurodelinae</taxon>
        <taxon>Pleurodeles</taxon>
    </lineage>
</organism>
<evidence type="ECO:0000313" key="3">
    <source>
        <dbReference type="Proteomes" id="UP001066276"/>
    </source>
</evidence>
<keyword evidence="3" id="KW-1185">Reference proteome</keyword>
<feature type="compositionally biased region" description="Basic and acidic residues" evidence="1">
    <location>
        <begin position="42"/>
        <end position="63"/>
    </location>
</feature>
<proteinExistence type="predicted"/>
<name>A0AAV7T0W3_PLEWA</name>
<comment type="caution">
    <text evidence="2">The sequence shown here is derived from an EMBL/GenBank/DDBJ whole genome shotgun (WGS) entry which is preliminary data.</text>
</comment>
<evidence type="ECO:0000256" key="1">
    <source>
        <dbReference type="SAM" id="MobiDB-lite"/>
    </source>
</evidence>
<dbReference type="AlphaFoldDB" id="A0AAV7T0W3"/>
<evidence type="ECO:0000313" key="2">
    <source>
        <dbReference type="EMBL" id="KAJ1170009.1"/>
    </source>
</evidence>
<gene>
    <name evidence="2" type="ORF">NDU88_001890</name>
</gene>
<accession>A0AAV7T0W3</accession>
<sequence>MLCSRLSVDTAPASECRCSRSRALSVSDCHDDRGAGTSDANPDFRVRDNSKREDGRENGAKETDAEEFQPTRTPDTERSDQEKPRTRTENPDSVRTAGDTRNQEPTEETLRNRHVPGGAWLTRYGPF</sequence>
<feature type="compositionally biased region" description="Basic and acidic residues" evidence="1">
    <location>
        <begin position="101"/>
        <end position="111"/>
    </location>
</feature>